<reference evidence="2 3" key="1">
    <citation type="submission" date="2006-02" db="EMBL/GenBank/DDBJ databases">
        <authorList>
            <person name="Amann R."/>
            <person name="Ferriera S."/>
            <person name="Johnson J."/>
            <person name="Kravitz S."/>
            <person name="Halpern A."/>
            <person name="Remington K."/>
            <person name="Beeson K."/>
            <person name="Tran B."/>
            <person name="Rogers Y.-H."/>
            <person name="Friedman R."/>
            <person name="Venter J.C."/>
        </authorList>
    </citation>
    <scope>NUCLEOTIDE SEQUENCE [LARGE SCALE GENOMIC DNA]</scope>
    <source>
        <strain evidence="2 3">DSM 3645</strain>
    </source>
</reference>
<feature type="compositionally biased region" description="Basic and acidic residues" evidence="1">
    <location>
        <begin position="190"/>
        <end position="208"/>
    </location>
</feature>
<gene>
    <name evidence="2" type="ORF">DSM3645_03933</name>
</gene>
<dbReference type="Proteomes" id="UP000004358">
    <property type="component" value="Unassembled WGS sequence"/>
</dbReference>
<dbReference type="AlphaFoldDB" id="A3ZV58"/>
<evidence type="ECO:0000256" key="1">
    <source>
        <dbReference type="SAM" id="MobiDB-lite"/>
    </source>
</evidence>
<accession>A3ZV58</accession>
<comment type="caution">
    <text evidence="2">The sequence shown here is derived from an EMBL/GenBank/DDBJ whole genome shotgun (WGS) entry which is preliminary data.</text>
</comment>
<feature type="region of interest" description="Disordered" evidence="1">
    <location>
        <begin position="110"/>
        <end position="216"/>
    </location>
</feature>
<protein>
    <submittedName>
        <fullName evidence="2">Uncharacterized protein</fullName>
    </submittedName>
</protein>
<evidence type="ECO:0000313" key="3">
    <source>
        <dbReference type="Proteomes" id="UP000004358"/>
    </source>
</evidence>
<evidence type="ECO:0000313" key="2">
    <source>
        <dbReference type="EMBL" id="EAQ79596.1"/>
    </source>
</evidence>
<dbReference type="STRING" id="314230.DSM3645_03933"/>
<proteinExistence type="predicted"/>
<feature type="compositionally biased region" description="Basic and acidic residues" evidence="1">
    <location>
        <begin position="110"/>
        <end position="152"/>
    </location>
</feature>
<organism evidence="2 3">
    <name type="scientific">Blastopirellula marina DSM 3645</name>
    <dbReference type="NCBI Taxonomy" id="314230"/>
    <lineage>
        <taxon>Bacteria</taxon>
        <taxon>Pseudomonadati</taxon>
        <taxon>Planctomycetota</taxon>
        <taxon>Planctomycetia</taxon>
        <taxon>Pirellulales</taxon>
        <taxon>Pirellulaceae</taxon>
        <taxon>Blastopirellula</taxon>
    </lineage>
</organism>
<name>A3ZV58_9BACT</name>
<sequence>MGIGWLPLQKAERFSLGGFVLAASDKPMGALGDGQSDQRDQHRGNDRGRVHPAPCADAWIFVENQKADAGAKKCAGRLKAEGAQDKLAARIAGHAFGNDQMGRRIIAAERRAETKQTNDQEGKIGAEGDRDQERGEDRHFDDEHRLAAEPIRKTPQRRRPHQNAEQTRSADNPMSGRAERKFGRQQRQSDAGHEDDQPFKKLPRRGEPPDAPLHRR</sequence>
<feature type="compositionally biased region" description="Polar residues" evidence="1">
    <location>
        <begin position="163"/>
        <end position="172"/>
    </location>
</feature>
<dbReference type="HOGENOM" id="CLU_1275650_0_0_0"/>
<feature type="region of interest" description="Disordered" evidence="1">
    <location>
        <begin position="28"/>
        <end position="51"/>
    </location>
</feature>
<dbReference type="EMBL" id="AANZ01000014">
    <property type="protein sequence ID" value="EAQ79596.1"/>
    <property type="molecule type" value="Genomic_DNA"/>
</dbReference>
<feature type="compositionally biased region" description="Basic and acidic residues" evidence="1">
    <location>
        <begin position="36"/>
        <end position="49"/>
    </location>
</feature>